<reference evidence="8" key="1">
    <citation type="submission" date="2023-08" db="EMBL/GenBank/DDBJ databases">
        <title>A de novo genome assembly of Solanum verrucosum Schlechtendal, a Mexican diploid species geographically isolated from the other diploid A-genome species in potato relatives.</title>
        <authorList>
            <person name="Hosaka K."/>
        </authorList>
    </citation>
    <scope>NUCLEOTIDE SEQUENCE</scope>
    <source>
        <tissue evidence="8">Young leaves</tissue>
    </source>
</reference>
<keyword evidence="4" id="KW-0255">Endonuclease</keyword>
<keyword evidence="6" id="KW-0695">RNA-directed DNA polymerase</keyword>
<keyword evidence="1" id="KW-0808">Transferase</keyword>
<evidence type="ECO:0000256" key="6">
    <source>
        <dbReference type="ARBA" id="ARBA00022918"/>
    </source>
</evidence>
<keyword evidence="5" id="KW-0378">Hydrolase</keyword>
<accession>A0AAF0QYP2</accession>
<dbReference type="Pfam" id="PF17917">
    <property type="entry name" value="RT_RNaseH"/>
    <property type="match status" value="1"/>
</dbReference>
<dbReference type="Proteomes" id="UP001234989">
    <property type="component" value="Chromosome 6"/>
</dbReference>
<dbReference type="SUPFAM" id="SSF56672">
    <property type="entry name" value="DNA/RNA polymerases"/>
    <property type="match status" value="1"/>
</dbReference>
<dbReference type="PANTHER" id="PTHR33067">
    <property type="entry name" value="RNA-DIRECTED DNA POLYMERASE-RELATED"/>
    <property type="match status" value="1"/>
</dbReference>
<gene>
    <name evidence="8" type="ORF">MTR67_026309</name>
</gene>
<evidence type="ECO:0000259" key="7">
    <source>
        <dbReference type="Pfam" id="PF17917"/>
    </source>
</evidence>
<feature type="domain" description="Reverse transcriptase RNase H-like" evidence="7">
    <location>
        <begin position="63"/>
        <end position="112"/>
    </location>
</feature>
<evidence type="ECO:0000256" key="4">
    <source>
        <dbReference type="ARBA" id="ARBA00022759"/>
    </source>
</evidence>
<dbReference type="AlphaFoldDB" id="A0AAF0QYP2"/>
<evidence type="ECO:0000256" key="1">
    <source>
        <dbReference type="ARBA" id="ARBA00022679"/>
    </source>
</evidence>
<protein>
    <recommendedName>
        <fullName evidence="7">Reverse transcriptase RNase H-like domain-containing protein</fullName>
    </recommendedName>
</protein>
<evidence type="ECO:0000256" key="2">
    <source>
        <dbReference type="ARBA" id="ARBA00022695"/>
    </source>
</evidence>
<evidence type="ECO:0000256" key="5">
    <source>
        <dbReference type="ARBA" id="ARBA00022801"/>
    </source>
</evidence>
<dbReference type="EMBL" id="CP133617">
    <property type="protein sequence ID" value="WMV32924.1"/>
    <property type="molecule type" value="Genomic_DNA"/>
</dbReference>
<dbReference type="InterPro" id="IPR041373">
    <property type="entry name" value="RT_RNaseH"/>
</dbReference>
<evidence type="ECO:0000313" key="9">
    <source>
        <dbReference type="Proteomes" id="UP001234989"/>
    </source>
</evidence>
<keyword evidence="2" id="KW-0548">Nucleotidyltransferase</keyword>
<evidence type="ECO:0000313" key="8">
    <source>
        <dbReference type="EMBL" id="WMV32924.1"/>
    </source>
</evidence>
<sequence>MPEDFVVLNFEPDLKVPFIRGRPFLATGRAMIDVAADQLTMRVHDKVEVFEVYKALKLLVVYAQQLNYTVTEKKMLALVCAFDKFWSYLVGTKDVVYTDHVANKYLFNKKVAKLRVI</sequence>
<dbReference type="GO" id="GO:0004519">
    <property type="term" value="F:endonuclease activity"/>
    <property type="evidence" value="ECO:0007669"/>
    <property type="project" value="UniProtKB-KW"/>
</dbReference>
<evidence type="ECO:0000256" key="3">
    <source>
        <dbReference type="ARBA" id="ARBA00022722"/>
    </source>
</evidence>
<dbReference type="GO" id="GO:0016787">
    <property type="term" value="F:hydrolase activity"/>
    <property type="evidence" value="ECO:0007669"/>
    <property type="project" value="UniProtKB-KW"/>
</dbReference>
<dbReference type="PANTHER" id="PTHR33067:SF39">
    <property type="entry name" value="TRANSCRIPTION FACTOR INTERACTOR AND REGULATOR CCHC(ZN) FAMILY"/>
    <property type="match status" value="1"/>
</dbReference>
<proteinExistence type="predicted"/>
<organism evidence="8 9">
    <name type="scientific">Solanum verrucosum</name>
    <dbReference type="NCBI Taxonomy" id="315347"/>
    <lineage>
        <taxon>Eukaryota</taxon>
        <taxon>Viridiplantae</taxon>
        <taxon>Streptophyta</taxon>
        <taxon>Embryophyta</taxon>
        <taxon>Tracheophyta</taxon>
        <taxon>Spermatophyta</taxon>
        <taxon>Magnoliopsida</taxon>
        <taxon>eudicotyledons</taxon>
        <taxon>Gunneridae</taxon>
        <taxon>Pentapetalae</taxon>
        <taxon>asterids</taxon>
        <taxon>lamiids</taxon>
        <taxon>Solanales</taxon>
        <taxon>Solanaceae</taxon>
        <taxon>Solanoideae</taxon>
        <taxon>Solaneae</taxon>
        <taxon>Solanum</taxon>
    </lineage>
</organism>
<keyword evidence="9" id="KW-1185">Reference proteome</keyword>
<dbReference type="GO" id="GO:0003964">
    <property type="term" value="F:RNA-directed DNA polymerase activity"/>
    <property type="evidence" value="ECO:0007669"/>
    <property type="project" value="UniProtKB-KW"/>
</dbReference>
<name>A0AAF0QYP2_SOLVR</name>
<dbReference type="InterPro" id="IPR043502">
    <property type="entry name" value="DNA/RNA_pol_sf"/>
</dbReference>
<keyword evidence="3" id="KW-0540">Nuclease</keyword>